<evidence type="ECO:0000313" key="2">
    <source>
        <dbReference type="Proteomes" id="UP000744769"/>
    </source>
</evidence>
<name>A0A967AZU0_9MICO</name>
<organism evidence="1 2">
    <name type="scientific">Metallococcus carri</name>
    <dbReference type="NCBI Taxonomy" id="1656884"/>
    <lineage>
        <taxon>Bacteria</taxon>
        <taxon>Bacillati</taxon>
        <taxon>Actinomycetota</taxon>
        <taxon>Actinomycetes</taxon>
        <taxon>Micrococcales</taxon>
        <taxon>Dermacoccaceae</taxon>
        <taxon>Metallococcus</taxon>
    </lineage>
</organism>
<protein>
    <submittedName>
        <fullName evidence="1">DUF2332 domain-containing protein</fullName>
    </submittedName>
</protein>
<dbReference type="AlphaFoldDB" id="A0A967AZU0"/>
<sequence length="352" mass="37867">MSDRLDRVRRYFLEFAAGHDLPLYAAICRGAADDPDVLGLMSSAQPGQARPVLFLAAVHDLVLRNPDLPAAQWFPSVAATPPQGDPWATVRQTALDHADELRHTIATRTTQTNEVNRATYLAALLHAATCDRPDQPITLLEVGASAGLLLGVDRYRVRLSSGVAVGPEDSPVDCFGEDRSATTVSSLDFPPIVDRRGLDRDPISLDDVDRLAWLRACLWPEVPGRVERFDAAVELLRTDPPRVDRGDMVADLPDVIRDLADATTHLVVFSSWALTYVAPDQRAAVLTAIGAAPGAVSYVSAEPPSCVPGLPSDLPQGTAETVLGLHRWRDGSALTPVTLGTCQSHGAWLALD</sequence>
<proteinExistence type="predicted"/>
<comment type="caution">
    <text evidence="1">The sequence shown here is derived from an EMBL/GenBank/DDBJ whole genome shotgun (WGS) entry which is preliminary data.</text>
</comment>
<dbReference type="EMBL" id="JAAOIV010000004">
    <property type="protein sequence ID" value="NHN55447.1"/>
    <property type="molecule type" value="Genomic_DNA"/>
</dbReference>
<accession>A0A967AZU0</accession>
<dbReference type="Proteomes" id="UP000744769">
    <property type="component" value="Unassembled WGS sequence"/>
</dbReference>
<dbReference type="RefSeq" id="WP_166195003.1">
    <property type="nucleotide sequence ID" value="NZ_JAAOIV010000004.1"/>
</dbReference>
<gene>
    <name evidence="1" type="ORF">G9U51_06575</name>
</gene>
<evidence type="ECO:0000313" key="1">
    <source>
        <dbReference type="EMBL" id="NHN55447.1"/>
    </source>
</evidence>
<keyword evidence="2" id="KW-1185">Reference proteome</keyword>
<dbReference type="InterPro" id="IPR011200">
    <property type="entry name" value="UCP012608"/>
</dbReference>
<dbReference type="Pfam" id="PF10094">
    <property type="entry name" value="DUF2332"/>
    <property type="match status" value="1"/>
</dbReference>
<reference evidence="1" key="1">
    <citation type="submission" date="2020-03" db="EMBL/GenBank/DDBJ databases">
        <title>Draft sequencing of Calidifontibacter sp. DB0510.</title>
        <authorList>
            <person name="Kim D.-U."/>
        </authorList>
    </citation>
    <scope>NUCLEOTIDE SEQUENCE</scope>
    <source>
        <strain evidence="1">DB0510</strain>
    </source>
</reference>